<proteinExistence type="predicted"/>
<accession>A0A0E9VGE1</accession>
<name>A0A0E9VGE1_ANGAN</name>
<reference evidence="1" key="1">
    <citation type="submission" date="2014-11" db="EMBL/GenBank/DDBJ databases">
        <authorList>
            <person name="Amaro Gonzalez C."/>
        </authorList>
    </citation>
    <scope>NUCLEOTIDE SEQUENCE</scope>
</reference>
<dbReference type="EMBL" id="GBXM01031420">
    <property type="protein sequence ID" value="JAH77157.1"/>
    <property type="molecule type" value="Transcribed_RNA"/>
</dbReference>
<evidence type="ECO:0000313" key="1">
    <source>
        <dbReference type="EMBL" id="JAH77157.1"/>
    </source>
</evidence>
<organism evidence="1">
    <name type="scientific">Anguilla anguilla</name>
    <name type="common">European freshwater eel</name>
    <name type="synonym">Muraena anguilla</name>
    <dbReference type="NCBI Taxonomy" id="7936"/>
    <lineage>
        <taxon>Eukaryota</taxon>
        <taxon>Metazoa</taxon>
        <taxon>Chordata</taxon>
        <taxon>Craniata</taxon>
        <taxon>Vertebrata</taxon>
        <taxon>Euteleostomi</taxon>
        <taxon>Actinopterygii</taxon>
        <taxon>Neopterygii</taxon>
        <taxon>Teleostei</taxon>
        <taxon>Anguilliformes</taxon>
        <taxon>Anguillidae</taxon>
        <taxon>Anguilla</taxon>
    </lineage>
</organism>
<dbReference type="AlphaFoldDB" id="A0A0E9VGE1"/>
<protein>
    <submittedName>
        <fullName evidence="1">Uncharacterized protein</fullName>
    </submittedName>
</protein>
<sequence length="22" mass="2463">MWVFIGPVVRCAVVIVLLTFLS</sequence>
<reference evidence="1" key="2">
    <citation type="journal article" date="2015" name="Fish Shellfish Immunol.">
        <title>Early steps in the European eel (Anguilla anguilla)-Vibrio vulnificus interaction in the gills: Role of the RtxA13 toxin.</title>
        <authorList>
            <person name="Callol A."/>
            <person name="Pajuelo D."/>
            <person name="Ebbesson L."/>
            <person name="Teles M."/>
            <person name="MacKenzie S."/>
            <person name="Amaro C."/>
        </authorList>
    </citation>
    <scope>NUCLEOTIDE SEQUENCE</scope>
</reference>